<dbReference type="Proteomes" id="UP000325785">
    <property type="component" value="Plasmid pRIdsm_01"/>
</dbReference>
<proteinExistence type="predicted"/>
<sequence length="87" mass="9402">MSSIRARLFFILLIATGTIWLSAVWWIQHSTRTEVEDVLDARLAEAAQMVSSLLSGGRVEVAGAAEALAAVTGRPGPEYSRQLSCQI</sequence>
<keyword evidence="2" id="KW-0614">Plasmid</keyword>
<keyword evidence="1" id="KW-1133">Transmembrane helix</keyword>
<gene>
    <name evidence="2" type="ORF">RIdsm_05423</name>
</gene>
<geneLocation type="plasmid" evidence="3">
    <name>pridsm_01</name>
</geneLocation>
<organism evidence="2 3">
    <name type="scientific">Roseovarius indicus</name>
    <dbReference type="NCBI Taxonomy" id="540747"/>
    <lineage>
        <taxon>Bacteria</taxon>
        <taxon>Pseudomonadati</taxon>
        <taxon>Pseudomonadota</taxon>
        <taxon>Alphaproteobacteria</taxon>
        <taxon>Rhodobacterales</taxon>
        <taxon>Roseobacteraceae</taxon>
        <taxon>Roseovarius</taxon>
    </lineage>
</organism>
<name>A0A5P3AM97_9RHOB</name>
<keyword evidence="1" id="KW-0472">Membrane</keyword>
<evidence type="ECO:0000313" key="3">
    <source>
        <dbReference type="Proteomes" id="UP000325785"/>
    </source>
</evidence>
<reference evidence="2 3" key="1">
    <citation type="submission" date="2018-08" db="EMBL/GenBank/DDBJ databases">
        <title>Genetic Globetrotter - A new plasmid hitch-hiking vast phylogenetic and geographic distances.</title>
        <authorList>
            <person name="Vollmers J."/>
            <person name="Petersen J."/>
        </authorList>
    </citation>
    <scope>NUCLEOTIDE SEQUENCE [LARGE SCALE GENOMIC DNA]</scope>
    <source>
        <strain evidence="2 3">DSM 26383</strain>
        <plasmid evidence="3">pridsm_01</plasmid>
    </source>
</reference>
<accession>A0A5P3AM97</accession>
<evidence type="ECO:0000313" key="2">
    <source>
        <dbReference type="EMBL" id="QEW29578.1"/>
    </source>
</evidence>
<dbReference type="AlphaFoldDB" id="A0A5P3AM97"/>
<dbReference type="EMBL" id="CP031599">
    <property type="protein sequence ID" value="QEW29578.1"/>
    <property type="molecule type" value="Genomic_DNA"/>
</dbReference>
<keyword evidence="1" id="KW-0812">Transmembrane</keyword>
<feature type="transmembrane region" description="Helical" evidence="1">
    <location>
        <begin position="7"/>
        <end position="27"/>
    </location>
</feature>
<evidence type="ECO:0008006" key="4">
    <source>
        <dbReference type="Google" id="ProtNLM"/>
    </source>
</evidence>
<evidence type="ECO:0000256" key="1">
    <source>
        <dbReference type="SAM" id="Phobius"/>
    </source>
</evidence>
<protein>
    <recommendedName>
        <fullName evidence="4">Two-component sensor histidine kinase</fullName>
    </recommendedName>
</protein>
<dbReference type="KEGG" id="rid:RIdsm_05423"/>
<dbReference type="RefSeq" id="WP_057817006.1">
    <property type="nucleotide sequence ID" value="NZ_CP031599.1"/>
</dbReference>